<protein>
    <submittedName>
        <fullName evidence="1">Uncharacterized protein</fullName>
    </submittedName>
</protein>
<evidence type="ECO:0000313" key="1">
    <source>
        <dbReference type="EMBL" id="SMG15802.1"/>
    </source>
</evidence>
<proteinExistence type="predicted"/>
<dbReference type="AlphaFoldDB" id="A0A1X7ILJ3"/>
<dbReference type="EMBL" id="FXAY01000001">
    <property type="protein sequence ID" value="SMG15802.1"/>
    <property type="molecule type" value="Genomic_DNA"/>
</dbReference>
<evidence type="ECO:0000313" key="2">
    <source>
        <dbReference type="Proteomes" id="UP000193244"/>
    </source>
</evidence>
<name>A0A1X7ILJ3_9MICO</name>
<organism evidence="1 2">
    <name type="scientific">Agreia pratensis</name>
    <dbReference type="NCBI Taxonomy" id="150121"/>
    <lineage>
        <taxon>Bacteria</taxon>
        <taxon>Bacillati</taxon>
        <taxon>Actinomycetota</taxon>
        <taxon>Actinomycetes</taxon>
        <taxon>Micrococcales</taxon>
        <taxon>Microbacteriaceae</taxon>
        <taxon>Agreia</taxon>
    </lineage>
</organism>
<dbReference type="Proteomes" id="UP000193244">
    <property type="component" value="Unassembled WGS sequence"/>
</dbReference>
<reference evidence="2" key="1">
    <citation type="submission" date="2017-04" db="EMBL/GenBank/DDBJ databases">
        <authorList>
            <person name="Varghese N."/>
            <person name="Submissions S."/>
        </authorList>
    </citation>
    <scope>NUCLEOTIDE SEQUENCE [LARGE SCALE GENOMIC DNA]</scope>
    <source>
        <strain evidence="2">VKM Ac-2510</strain>
    </source>
</reference>
<gene>
    <name evidence="1" type="ORF">SAMN06296010_0641</name>
</gene>
<sequence length="103" mass="11212">MFTFAWDNALMTKKITTALAELIKALGKHAEIAATPDASVSKTERATVRVQKAATAYLSALPAKKRMANPFLGVVDDRIDDDLRATLEAERATMSKSDKKSSK</sequence>
<accession>A0A1X7ILJ3</accession>
<keyword evidence="2" id="KW-1185">Reference proteome</keyword>